<feature type="transmembrane region" description="Helical" evidence="10">
    <location>
        <begin position="130"/>
        <end position="157"/>
    </location>
</feature>
<evidence type="ECO:0000256" key="10">
    <source>
        <dbReference type="RuleBase" id="RU362071"/>
    </source>
</evidence>
<feature type="transmembrane region" description="Helical" evidence="10">
    <location>
        <begin position="13"/>
        <end position="33"/>
    </location>
</feature>
<dbReference type="EMBL" id="BAAAEM010000002">
    <property type="protein sequence ID" value="GAA0466992.1"/>
    <property type="molecule type" value="Genomic_DNA"/>
</dbReference>
<dbReference type="Pfam" id="PF01311">
    <property type="entry name" value="Bac_export_1"/>
    <property type="match status" value="1"/>
</dbReference>
<feature type="transmembrane region" description="Helical" evidence="10">
    <location>
        <begin position="215"/>
        <end position="239"/>
    </location>
</feature>
<comment type="function">
    <text evidence="1 10">Role in flagellar biosynthesis.</text>
</comment>
<keyword evidence="4 10" id="KW-1003">Cell membrane</keyword>
<keyword evidence="8 10" id="KW-0975">Bacterial flagellum</keyword>
<evidence type="ECO:0000313" key="11">
    <source>
        <dbReference type="EMBL" id="GAA0466992.1"/>
    </source>
</evidence>
<dbReference type="PANTHER" id="PTHR30065">
    <property type="entry name" value="FLAGELLAR BIOSYNTHETIC PROTEIN FLIR"/>
    <property type="match status" value="1"/>
</dbReference>
<dbReference type="PANTHER" id="PTHR30065:SF8">
    <property type="entry name" value="FLAGELLAR BIOSYNTHETIC PROTEIN FLIR"/>
    <property type="match status" value="1"/>
</dbReference>
<keyword evidence="11" id="KW-0966">Cell projection</keyword>
<evidence type="ECO:0000256" key="1">
    <source>
        <dbReference type="ARBA" id="ARBA00002578"/>
    </source>
</evidence>
<organism evidence="11 12">
    <name type="scientific">Parasphingorhabdus litoris</name>
    <dbReference type="NCBI Taxonomy" id="394733"/>
    <lineage>
        <taxon>Bacteria</taxon>
        <taxon>Pseudomonadati</taxon>
        <taxon>Pseudomonadota</taxon>
        <taxon>Alphaproteobacteria</taxon>
        <taxon>Sphingomonadales</taxon>
        <taxon>Sphingomonadaceae</taxon>
        <taxon>Parasphingorhabdus</taxon>
    </lineage>
</organism>
<evidence type="ECO:0000313" key="12">
    <source>
        <dbReference type="Proteomes" id="UP001500713"/>
    </source>
</evidence>
<dbReference type="InterPro" id="IPR006303">
    <property type="entry name" value="FliR"/>
</dbReference>
<name>A0ABN1A407_9SPHN</name>
<sequence length="260" mass="26634">MIAPGFADVESQIWIWMMAMIRPGAAMVVTPVFGAANVPVQIRIILAFMIGLVATNTVSFDLPSDTAISLSNTIFVLGEVLVGVAIGFALQLGFSSVLIAGETISNAMGLGFASMADPQTGQSTPVIGQFLMILATLLLLAIDGHLMLLATIVQSYSALPPGYAFLGPELLMDMVEFGGTLFAMGLLIALPVGGALILIQFIMGFLARTAPALNLFAVGIPVTITAGLVALAVTAPIIADTIVRSLGMGLSQAALVGGGG</sequence>
<feature type="transmembrane region" description="Helical" evidence="10">
    <location>
        <begin position="40"/>
        <end position="60"/>
    </location>
</feature>
<dbReference type="Proteomes" id="UP001500713">
    <property type="component" value="Unassembled WGS sequence"/>
</dbReference>
<evidence type="ECO:0000256" key="7">
    <source>
        <dbReference type="ARBA" id="ARBA00023136"/>
    </source>
</evidence>
<keyword evidence="11" id="KW-0282">Flagellum</keyword>
<dbReference type="RefSeq" id="WP_229953991.1">
    <property type="nucleotide sequence ID" value="NZ_BAAAEM010000002.1"/>
</dbReference>
<comment type="similarity">
    <text evidence="2 10">Belongs to the FliR/MopE/SpaR family.</text>
</comment>
<dbReference type="PRINTS" id="PR00953">
    <property type="entry name" value="TYPE3IMRPROT"/>
</dbReference>
<keyword evidence="6 10" id="KW-1133">Transmembrane helix</keyword>
<evidence type="ECO:0000256" key="9">
    <source>
        <dbReference type="NCBIfam" id="TIGR01400"/>
    </source>
</evidence>
<protein>
    <recommendedName>
        <fullName evidence="3 9">Flagellar biosynthetic protein FliR</fullName>
    </recommendedName>
</protein>
<reference evidence="11 12" key="1">
    <citation type="journal article" date="2019" name="Int. J. Syst. Evol. Microbiol.">
        <title>The Global Catalogue of Microorganisms (GCM) 10K type strain sequencing project: providing services to taxonomists for standard genome sequencing and annotation.</title>
        <authorList>
            <consortium name="The Broad Institute Genomics Platform"/>
            <consortium name="The Broad Institute Genome Sequencing Center for Infectious Disease"/>
            <person name="Wu L."/>
            <person name="Ma J."/>
        </authorList>
    </citation>
    <scope>NUCLEOTIDE SEQUENCE [LARGE SCALE GENOMIC DNA]</scope>
    <source>
        <strain evidence="11 12">JCM 14162</strain>
    </source>
</reference>
<evidence type="ECO:0000256" key="5">
    <source>
        <dbReference type="ARBA" id="ARBA00022692"/>
    </source>
</evidence>
<proteinExistence type="inferred from homology"/>
<feature type="transmembrane region" description="Helical" evidence="10">
    <location>
        <begin position="80"/>
        <end position="100"/>
    </location>
</feature>
<keyword evidence="11" id="KW-0969">Cilium</keyword>
<evidence type="ECO:0000256" key="3">
    <source>
        <dbReference type="ARBA" id="ARBA00021717"/>
    </source>
</evidence>
<feature type="transmembrane region" description="Helical" evidence="10">
    <location>
        <begin position="177"/>
        <end position="203"/>
    </location>
</feature>
<dbReference type="NCBIfam" id="TIGR01400">
    <property type="entry name" value="fliR"/>
    <property type="match status" value="1"/>
</dbReference>
<gene>
    <name evidence="11" type="primary">fliR_1</name>
    <name evidence="11" type="ORF">GCM10009096_04630</name>
</gene>
<keyword evidence="7 10" id="KW-0472">Membrane</keyword>
<evidence type="ECO:0000256" key="4">
    <source>
        <dbReference type="ARBA" id="ARBA00022475"/>
    </source>
</evidence>
<evidence type="ECO:0000256" key="8">
    <source>
        <dbReference type="ARBA" id="ARBA00023143"/>
    </source>
</evidence>
<dbReference type="InterPro" id="IPR002010">
    <property type="entry name" value="T3SS_IM_R"/>
</dbReference>
<keyword evidence="5 10" id="KW-0812">Transmembrane</keyword>
<evidence type="ECO:0000256" key="2">
    <source>
        <dbReference type="ARBA" id="ARBA00009772"/>
    </source>
</evidence>
<keyword evidence="12" id="KW-1185">Reference proteome</keyword>
<accession>A0ABN1A407</accession>
<comment type="caution">
    <text evidence="11">The sequence shown here is derived from an EMBL/GenBank/DDBJ whole genome shotgun (WGS) entry which is preliminary data.</text>
</comment>
<evidence type="ECO:0000256" key="6">
    <source>
        <dbReference type="ARBA" id="ARBA00022989"/>
    </source>
</evidence>
<comment type="subcellular location">
    <subcellularLocation>
        <location evidence="10">Cell membrane</location>
        <topology evidence="10">Multi-pass membrane protein</topology>
    </subcellularLocation>
    <subcellularLocation>
        <location evidence="10">Bacterial flagellum basal body</location>
    </subcellularLocation>
</comment>